<evidence type="ECO:0000256" key="3">
    <source>
        <dbReference type="ARBA" id="ARBA00022730"/>
    </source>
</evidence>
<feature type="non-terminal residue" evidence="5">
    <location>
        <position position="1"/>
    </location>
</feature>
<name>X1A9J1_9ZZZZ</name>
<evidence type="ECO:0000256" key="2">
    <source>
        <dbReference type="ARBA" id="ARBA00022517"/>
    </source>
</evidence>
<dbReference type="GO" id="GO:0019843">
    <property type="term" value="F:rRNA binding"/>
    <property type="evidence" value="ECO:0007669"/>
    <property type="project" value="UniProtKB-KW"/>
</dbReference>
<dbReference type="Gene3D" id="3.40.1280.10">
    <property type="match status" value="1"/>
</dbReference>
<evidence type="ECO:0000256" key="4">
    <source>
        <dbReference type="ARBA" id="ARBA00022884"/>
    </source>
</evidence>
<dbReference type="GO" id="GO:0070037">
    <property type="term" value="F:rRNA (pseudouridine) methyltransferase activity"/>
    <property type="evidence" value="ECO:0007669"/>
    <property type="project" value="InterPro"/>
</dbReference>
<evidence type="ECO:0000313" key="5">
    <source>
        <dbReference type="EMBL" id="GAG78389.1"/>
    </source>
</evidence>
<dbReference type="InterPro" id="IPR029026">
    <property type="entry name" value="tRNA_m1G_MTases_N"/>
</dbReference>
<dbReference type="InterPro" id="IPR029028">
    <property type="entry name" value="Alpha/beta_knot_MTases"/>
</dbReference>
<comment type="similarity">
    <text evidence="1">Belongs to the class IV-like SAM-binding methyltransferase superfamily. RNA methyltransferase NEP1 family.</text>
</comment>
<dbReference type="AlphaFoldDB" id="X1A9J1"/>
<comment type="caution">
    <text evidence="5">The sequence shown here is derived from an EMBL/GenBank/DDBJ whole genome shotgun (WGS) entry which is preliminary data.</text>
</comment>
<keyword evidence="4" id="KW-0694">RNA-binding</keyword>
<keyword evidence="2" id="KW-0690">Ribosome biogenesis</keyword>
<gene>
    <name evidence="5" type="ORF">S01H4_29307</name>
</gene>
<protein>
    <submittedName>
        <fullName evidence="5">Uncharacterized protein</fullName>
    </submittedName>
</protein>
<accession>X1A9J1</accession>
<keyword evidence="3" id="KW-0699">rRNA-binding</keyword>
<organism evidence="5">
    <name type="scientific">marine sediment metagenome</name>
    <dbReference type="NCBI Taxonomy" id="412755"/>
    <lineage>
        <taxon>unclassified sequences</taxon>
        <taxon>metagenomes</taxon>
        <taxon>ecological metagenomes</taxon>
    </lineage>
</organism>
<evidence type="ECO:0000256" key="1">
    <source>
        <dbReference type="ARBA" id="ARBA00008115"/>
    </source>
</evidence>
<dbReference type="EMBL" id="BART01014910">
    <property type="protein sequence ID" value="GAG78389.1"/>
    <property type="molecule type" value="Genomic_DNA"/>
</dbReference>
<proteinExistence type="inferred from homology"/>
<reference evidence="5" key="1">
    <citation type="journal article" date="2014" name="Front. Microbiol.">
        <title>High frequency of phylogenetically diverse reductive dehalogenase-homologous genes in deep subseafloor sedimentary metagenomes.</title>
        <authorList>
            <person name="Kawai M."/>
            <person name="Futagami T."/>
            <person name="Toyoda A."/>
            <person name="Takaki Y."/>
            <person name="Nishi S."/>
            <person name="Hori S."/>
            <person name="Arai W."/>
            <person name="Tsubouchi T."/>
            <person name="Morono Y."/>
            <person name="Uchiyama I."/>
            <person name="Ito T."/>
            <person name="Fujiyama A."/>
            <person name="Inagaki F."/>
            <person name="Takami H."/>
        </authorList>
    </citation>
    <scope>NUCLEOTIDE SEQUENCE</scope>
    <source>
        <strain evidence="5">Expedition CK06-06</strain>
    </source>
</reference>
<dbReference type="GO" id="GO:0070475">
    <property type="term" value="P:rRNA base methylation"/>
    <property type="evidence" value="ECO:0007669"/>
    <property type="project" value="InterPro"/>
</dbReference>
<dbReference type="SUPFAM" id="SSF75217">
    <property type="entry name" value="alpha/beta knot"/>
    <property type="match status" value="1"/>
</dbReference>
<dbReference type="InterPro" id="IPR005304">
    <property type="entry name" value="Rbsml_bgen_MeTrfase_EMG1/NEP1"/>
</dbReference>
<sequence length="35" mass="4276">LSLFIHTINNKIYEFNPEIRIARNYNRFKGLSKHK</sequence>
<dbReference type="Pfam" id="PF03587">
    <property type="entry name" value="EMG1"/>
    <property type="match status" value="1"/>
</dbReference>